<protein>
    <submittedName>
        <fullName evidence="1">VP</fullName>
    </submittedName>
</protein>
<reference evidence="1" key="1">
    <citation type="submission" date="2020-05" db="EMBL/GenBank/DDBJ databases">
        <title>Meta-transcriptomic analysis of virus diversity in urban wild birds with paretic disease.</title>
        <authorList>
            <person name="Chang W.-S."/>
            <person name="Eden J.-S."/>
            <person name="Hall J."/>
            <person name="Shi M."/>
            <person name="Rose K."/>
            <person name="Holmes E.C."/>
        </authorList>
    </citation>
    <scope>NUCLEOTIDE SEQUENCE</scope>
    <source>
        <strain evidence="1">ChPV4271</strain>
    </source>
</reference>
<accession>A0A7D4XU92</accession>
<dbReference type="EMBL" id="MT457858">
    <property type="protein sequence ID" value="QKX49057.1"/>
    <property type="molecule type" value="Genomic_DNA"/>
</dbReference>
<organism evidence="1">
    <name type="scientific">Avian chapparvovirus</name>
    <dbReference type="NCBI Taxonomy" id="2604334"/>
    <lineage>
        <taxon>Viruses</taxon>
        <taxon>Monodnaviria</taxon>
        <taxon>Shotokuvirae</taxon>
        <taxon>Cossaviricota</taxon>
        <taxon>Quintoviricetes</taxon>
        <taxon>Piccovirales</taxon>
        <taxon>Parvoviridae</taxon>
        <taxon>Parvovirinae</taxon>
        <taxon>Chapparvovirus</taxon>
    </lineage>
</organism>
<sequence>MFKNYLCRYQPRTTGSSTSATSITGMAETHTISNSYMAYIKNQPYQYPPDNGAYTTASSYNTGYHIIPNFLWRHFVTPKQWYEMQIKYEAYHVESCKATVFNMIPLTTQLAIQGTNIFTSFNNTVYCIGYTDDLYETSWVDWAADQVLNTYVPNLAWKEGQRCQISGTTKARNELPVYLWNLPHTRTTTERTWGFWDDTNCGQGVWPAGRDTTYWPSGVFWDPLNRPDHIQELRPGKNAISYRWECHPCDEHIWYNLDQLASWYPWTPTGPYHHNRPFNYKLSSQNDPDELASRFQQNPWVNDYTIPNLATCPLVASTWWWKEMQNNIAQEPHDMAEAKTDMLAAGTEYEQYKYPPTQWFLKIVPIFDTNGTLIEITANVSIQVTLTLKCKPRRSAIYAPTWGPMAYLNTHSARTMNMNFIPSFVRYRTGGARRGWQNLMSNLNSHWSQTGHPRQDPYMQEKVGSGTGIACTFTTLTTTTAKTSQAIPMEEVTYSDEQLSKLMRPKAPAVAKRRVERVREREPNLPINDPIFQPTSIADTQL</sequence>
<gene>
    <name evidence="1" type="primary">VP</name>
</gene>
<name>A0A7D4XU92_9VIRU</name>
<evidence type="ECO:0000313" key="1">
    <source>
        <dbReference type="EMBL" id="QKX49057.1"/>
    </source>
</evidence>
<proteinExistence type="predicted"/>